<comment type="caution">
    <text evidence="2">The sequence shown here is derived from an EMBL/GenBank/DDBJ whole genome shotgun (WGS) entry which is preliminary data.</text>
</comment>
<evidence type="ECO:0000313" key="2">
    <source>
        <dbReference type="EMBL" id="MCQ8131110.1"/>
    </source>
</evidence>
<dbReference type="SUPFAM" id="SSF56801">
    <property type="entry name" value="Acetyl-CoA synthetase-like"/>
    <property type="match status" value="1"/>
</dbReference>
<keyword evidence="3" id="KW-1185">Reference proteome</keyword>
<dbReference type="PROSITE" id="PS00455">
    <property type="entry name" value="AMP_BINDING"/>
    <property type="match status" value="1"/>
</dbReference>
<evidence type="ECO:0000259" key="1">
    <source>
        <dbReference type="Pfam" id="PF00501"/>
    </source>
</evidence>
<dbReference type="RefSeq" id="WP_256617470.1">
    <property type="nucleotide sequence ID" value="NZ_JANIBK010000377.1"/>
</dbReference>
<dbReference type="InterPro" id="IPR020845">
    <property type="entry name" value="AMP-binding_CS"/>
</dbReference>
<name>A0ABT1UBD7_9GAMM</name>
<sequence>RSHQAIVAMLAVLKAGGAYLPLDPEQPGERLAELMADAGVKRAISLSSLVMAPSGATAGLRPRPVQPTRAADAVDGCVWLNLDETDLSAYPATAPVVTLHPEQLAYLILTSGSTGQPKSVAVAHGALSRHIQAAGELYAYTRHDRALHFAAFTFDAAMEQWLAPLCHGAGVVLGFGGWTGD</sequence>
<dbReference type="InterPro" id="IPR000873">
    <property type="entry name" value="AMP-dep_synth/lig_dom"/>
</dbReference>
<evidence type="ECO:0000313" key="3">
    <source>
        <dbReference type="Proteomes" id="UP001524586"/>
    </source>
</evidence>
<gene>
    <name evidence="2" type="ORF">NP596_21825</name>
</gene>
<proteinExistence type="predicted"/>
<reference evidence="2 3" key="1">
    <citation type="submission" date="2022-07" db="EMBL/GenBank/DDBJ databases">
        <title>Methylomonas rivi sp. nov., Methylomonas rosea sp. nov., Methylomonas aureus sp. nov. and Methylomonas subterranea sp. nov., four novel methanotrophs isolated from a freshwater creek and the deep terrestrial subsurface.</title>
        <authorList>
            <person name="Abin C."/>
            <person name="Sankaranarayanan K."/>
            <person name="Garner C."/>
            <person name="Sindelar R."/>
            <person name="Kotary K."/>
            <person name="Garner R."/>
            <person name="Barclay S."/>
            <person name="Lawson P."/>
            <person name="Krumholz L."/>
        </authorList>
    </citation>
    <scope>NUCLEOTIDE SEQUENCE [LARGE SCALE GENOMIC DNA]</scope>
    <source>
        <strain evidence="2 3">WSC-6</strain>
    </source>
</reference>
<dbReference type="EMBL" id="JANIBK010000377">
    <property type="protein sequence ID" value="MCQ8131110.1"/>
    <property type="molecule type" value="Genomic_DNA"/>
</dbReference>
<dbReference type="Proteomes" id="UP001524586">
    <property type="component" value="Unassembled WGS sequence"/>
</dbReference>
<dbReference type="PANTHER" id="PTHR45527:SF1">
    <property type="entry name" value="FATTY ACID SYNTHASE"/>
    <property type="match status" value="1"/>
</dbReference>
<feature type="non-terminal residue" evidence="2">
    <location>
        <position position="1"/>
    </location>
</feature>
<dbReference type="PANTHER" id="PTHR45527">
    <property type="entry name" value="NONRIBOSOMAL PEPTIDE SYNTHETASE"/>
    <property type="match status" value="1"/>
</dbReference>
<dbReference type="Pfam" id="PF00501">
    <property type="entry name" value="AMP-binding"/>
    <property type="match status" value="1"/>
</dbReference>
<feature type="non-terminal residue" evidence="2">
    <location>
        <position position="181"/>
    </location>
</feature>
<organism evidence="2 3">
    <name type="scientific">Methylomonas rivi</name>
    <dbReference type="NCBI Taxonomy" id="2952226"/>
    <lineage>
        <taxon>Bacteria</taxon>
        <taxon>Pseudomonadati</taxon>
        <taxon>Pseudomonadota</taxon>
        <taxon>Gammaproteobacteria</taxon>
        <taxon>Methylococcales</taxon>
        <taxon>Methylococcaceae</taxon>
        <taxon>Methylomonas</taxon>
    </lineage>
</organism>
<protein>
    <submittedName>
        <fullName evidence="2">AMP-binding protein</fullName>
    </submittedName>
</protein>
<dbReference type="Gene3D" id="3.40.50.980">
    <property type="match status" value="2"/>
</dbReference>
<accession>A0ABT1UBD7</accession>
<feature type="domain" description="AMP-dependent synthetase/ligase" evidence="1">
    <location>
        <begin position="1"/>
        <end position="173"/>
    </location>
</feature>